<proteinExistence type="predicted"/>
<evidence type="ECO:0000256" key="1">
    <source>
        <dbReference type="ARBA" id="ARBA00004496"/>
    </source>
</evidence>
<dbReference type="Proteomes" id="UP000324629">
    <property type="component" value="Unassembled WGS sequence"/>
</dbReference>
<dbReference type="InterPro" id="IPR051426">
    <property type="entry name" value="Peflin/Sorcin_CaBP"/>
</dbReference>
<evidence type="ECO:0000313" key="8">
    <source>
        <dbReference type="Proteomes" id="UP000324629"/>
    </source>
</evidence>
<dbReference type="PROSITE" id="PS50222">
    <property type="entry name" value="EF_HAND_2"/>
    <property type="match status" value="2"/>
</dbReference>
<keyword evidence="2" id="KW-0963">Cytoplasm</keyword>
<evidence type="ECO:0000259" key="6">
    <source>
        <dbReference type="PROSITE" id="PS50222"/>
    </source>
</evidence>
<gene>
    <name evidence="7" type="ORF">DEA37_0000375</name>
</gene>
<dbReference type="CDD" id="cd16180">
    <property type="entry name" value="EFh_PEF_Group_I"/>
    <property type="match status" value="1"/>
</dbReference>
<feature type="domain" description="EF-hand" evidence="6">
    <location>
        <begin position="99"/>
        <end position="134"/>
    </location>
</feature>
<dbReference type="InterPro" id="IPR011992">
    <property type="entry name" value="EF-hand-dom_pair"/>
</dbReference>
<evidence type="ECO:0000256" key="3">
    <source>
        <dbReference type="ARBA" id="ARBA00022723"/>
    </source>
</evidence>
<accession>A0A5J4NCC5</accession>
<dbReference type="PROSITE" id="PS00018">
    <property type="entry name" value="EF_HAND_1"/>
    <property type="match status" value="2"/>
</dbReference>
<dbReference type="EMBL" id="QNGE01004186">
    <property type="protein sequence ID" value="KAA3673135.1"/>
    <property type="molecule type" value="Genomic_DNA"/>
</dbReference>
<comment type="subcellular location">
    <subcellularLocation>
        <location evidence="1">Cytoplasm</location>
    </subcellularLocation>
</comment>
<dbReference type="SMART" id="SM00054">
    <property type="entry name" value="EFh"/>
    <property type="match status" value="4"/>
</dbReference>
<dbReference type="InterPro" id="IPR002048">
    <property type="entry name" value="EF_hand_dom"/>
</dbReference>
<dbReference type="GO" id="GO:0005509">
    <property type="term" value="F:calcium ion binding"/>
    <property type="evidence" value="ECO:0007669"/>
    <property type="project" value="InterPro"/>
</dbReference>
<name>A0A5J4NCC5_9TREM</name>
<dbReference type="GO" id="GO:0048306">
    <property type="term" value="F:calcium-dependent protein binding"/>
    <property type="evidence" value="ECO:0007669"/>
    <property type="project" value="UniProtKB-ARBA"/>
</dbReference>
<organism evidence="7 8">
    <name type="scientific">Paragonimus westermani</name>
    <dbReference type="NCBI Taxonomy" id="34504"/>
    <lineage>
        <taxon>Eukaryota</taxon>
        <taxon>Metazoa</taxon>
        <taxon>Spiralia</taxon>
        <taxon>Lophotrochozoa</taxon>
        <taxon>Platyhelminthes</taxon>
        <taxon>Trematoda</taxon>
        <taxon>Digenea</taxon>
        <taxon>Plagiorchiida</taxon>
        <taxon>Troglotremata</taxon>
        <taxon>Troglotrematidae</taxon>
        <taxon>Paragonimus</taxon>
    </lineage>
</organism>
<sequence length="201" mass="23435">MDNFCLLLKYLLCFPESWNRSSLYKFGSTEIMNEMHVQNIFRQVDRNNNGSICSTELQMALQNGLGTQFNMKTIDLMISMFDQDMNGTMNCQEFSQLFNYVQRWMACFRQYDTDRSGTISAQELQTALTSFGFRLSPQFIHLLIRKFDRTRRGQIAFDDFMLACVCLQNLTNAFMRHDHNRSGVAQMAFEQFLFAGFSVVS</sequence>
<keyword evidence="8" id="KW-1185">Reference proteome</keyword>
<dbReference type="Pfam" id="PF13499">
    <property type="entry name" value="EF-hand_7"/>
    <property type="match status" value="2"/>
</dbReference>
<keyword evidence="5" id="KW-0106">Calcium</keyword>
<keyword evidence="3" id="KW-0479">Metal-binding</keyword>
<comment type="caution">
    <text evidence="7">The sequence shown here is derived from an EMBL/GenBank/DDBJ whole genome shotgun (WGS) entry which is preliminary data.</text>
</comment>
<evidence type="ECO:0000313" key="7">
    <source>
        <dbReference type="EMBL" id="KAA3673135.1"/>
    </source>
</evidence>
<evidence type="ECO:0000256" key="4">
    <source>
        <dbReference type="ARBA" id="ARBA00022737"/>
    </source>
</evidence>
<dbReference type="PANTHER" id="PTHR46212:SF3">
    <property type="entry name" value="GH27120P"/>
    <property type="match status" value="1"/>
</dbReference>
<dbReference type="InterPro" id="IPR018247">
    <property type="entry name" value="EF_Hand_1_Ca_BS"/>
</dbReference>
<dbReference type="GO" id="GO:0005737">
    <property type="term" value="C:cytoplasm"/>
    <property type="evidence" value="ECO:0007669"/>
    <property type="project" value="UniProtKB-SubCell"/>
</dbReference>
<dbReference type="AlphaFoldDB" id="A0A5J4NCC5"/>
<keyword evidence="4" id="KW-0677">Repeat</keyword>
<feature type="domain" description="EF-hand" evidence="6">
    <location>
        <begin position="32"/>
        <end position="67"/>
    </location>
</feature>
<protein>
    <recommendedName>
        <fullName evidence="6">EF-hand domain-containing protein</fullName>
    </recommendedName>
</protein>
<evidence type="ECO:0000256" key="2">
    <source>
        <dbReference type="ARBA" id="ARBA00022490"/>
    </source>
</evidence>
<dbReference type="SUPFAM" id="SSF47473">
    <property type="entry name" value="EF-hand"/>
    <property type="match status" value="1"/>
</dbReference>
<reference evidence="7 8" key="1">
    <citation type="journal article" date="2019" name="Gigascience">
        <title>Whole-genome sequence of the oriental lung fluke Paragonimus westermani.</title>
        <authorList>
            <person name="Oey H."/>
            <person name="Zakrzewski M."/>
            <person name="Narain K."/>
            <person name="Devi K.R."/>
            <person name="Agatsuma T."/>
            <person name="Nawaratna S."/>
            <person name="Gobert G.N."/>
            <person name="Jones M.K."/>
            <person name="Ragan M.A."/>
            <person name="McManus D.P."/>
            <person name="Krause L."/>
        </authorList>
    </citation>
    <scope>NUCLEOTIDE SEQUENCE [LARGE SCALE GENOMIC DNA]</scope>
    <source>
        <strain evidence="7 8">IND2009</strain>
    </source>
</reference>
<evidence type="ECO:0000256" key="5">
    <source>
        <dbReference type="ARBA" id="ARBA00022837"/>
    </source>
</evidence>
<dbReference type="PANTHER" id="PTHR46212">
    <property type="entry name" value="PEFLIN"/>
    <property type="match status" value="1"/>
</dbReference>
<dbReference type="Gene3D" id="1.10.238.10">
    <property type="entry name" value="EF-hand"/>
    <property type="match status" value="1"/>
</dbReference>